<evidence type="ECO:0000256" key="2">
    <source>
        <dbReference type="ARBA" id="ARBA00022448"/>
    </source>
</evidence>
<evidence type="ECO:0000313" key="6">
    <source>
        <dbReference type="EMBL" id="RAM01487.1"/>
    </source>
</evidence>
<keyword evidence="2" id="KW-0813">Transport</keyword>
<organism evidence="6 7">
    <name type="scientific">Desulfobacter hydrogenophilus</name>
    <dbReference type="NCBI Taxonomy" id="2291"/>
    <lineage>
        <taxon>Bacteria</taxon>
        <taxon>Pseudomonadati</taxon>
        <taxon>Thermodesulfobacteriota</taxon>
        <taxon>Desulfobacteria</taxon>
        <taxon>Desulfobacterales</taxon>
        <taxon>Desulfobacteraceae</taxon>
        <taxon>Desulfobacter</taxon>
    </lineage>
</organism>
<evidence type="ECO:0000313" key="7">
    <source>
        <dbReference type="Proteomes" id="UP000248798"/>
    </source>
</evidence>
<reference evidence="5 8" key="2">
    <citation type="submission" date="2019-02" db="EMBL/GenBank/DDBJ databases">
        <title>Complete genome sequence of Desulfobacter hydrogenophilus AcRS1.</title>
        <authorList>
            <person name="Marietou A."/>
            <person name="Lund M.B."/>
            <person name="Marshall I.P.G."/>
            <person name="Schreiber L."/>
            <person name="Jorgensen B."/>
        </authorList>
    </citation>
    <scope>NUCLEOTIDE SEQUENCE [LARGE SCALE GENOMIC DNA]</scope>
    <source>
        <strain evidence="5 8">AcRS1</strain>
    </source>
</reference>
<dbReference type="GO" id="GO:0019808">
    <property type="term" value="F:polyamine binding"/>
    <property type="evidence" value="ECO:0007669"/>
    <property type="project" value="InterPro"/>
</dbReference>
<keyword evidence="8" id="KW-1185">Reference proteome</keyword>
<dbReference type="Pfam" id="PF13416">
    <property type="entry name" value="SBP_bac_8"/>
    <property type="match status" value="1"/>
</dbReference>
<reference evidence="6 7" key="1">
    <citation type="submission" date="2018-06" db="EMBL/GenBank/DDBJ databases">
        <title>Complete Genome Sequence of Desulfobacter hydrogenophilus (DSM3380).</title>
        <authorList>
            <person name="Marietou A."/>
            <person name="Schreiber L."/>
            <person name="Marshall I."/>
            <person name="Jorgensen B."/>
        </authorList>
    </citation>
    <scope>NUCLEOTIDE SEQUENCE [LARGE SCALE GENOMIC DNA]</scope>
    <source>
        <strain evidence="6 7">DSM 3380</strain>
    </source>
</reference>
<evidence type="ECO:0000256" key="4">
    <source>
        <dbReference type="ARBA" id="ARBA00022764"/>
    </source>
</evidence>
<sequence>MIVLSVIVTVSFCSVTYAEPVQELTFLNWGQDLSPDLQKKFEEKFNAKIHTVTFPSDDSRDSLLLSTDGQNFDVALVDGNSLPGYIRRGWLTQISEDDIPNIRHIIPRWGNAYKGSKEYSVPYFWGTVGIAYRSDLVQSPISSWLDIIKPPESLHGKIFMLPQNRELIDIGLKALDYSINNANDLNAYKEVEKLLLAQKPYVTKYDVLSVTEKSALVSGKILAAVTYSGDALTLQEINEDITYVVPVEGSILWVDYLVVMAKSEKKKLSMDFINFLNEPENAAEHAEYMYYATPNAAAEKLLPQEFLNDPTIYPGKTVLEKCEIDTKLPARINKIRNSIFLNVTRNKI</sequence>
<dbReference type="OrthoDB" id="6776301at2"/>
<dbReference type="Gene3D" id="3.40.190.10">
    <property type="entry name" value="Periplasmic binding protein-like II"/>
    <property type="match status" value="2"/>
</dbReference>
<dbReference type="SUPFAM" id="SSF53850">
    <property type="entry name" value="Periplasmic binding protein-like II"/>
    <property type="match status" value="1"/>
</dbReference>
<proteinExistence type="predicted"/>
<dbReference type="GO" id="GO:0015846">
    <property type="term" value="P:polyamine transport"/>
    <property type="evidence" value="ECO:0007669"/>
    <property type="project" value="InterPro"/>
</dbReference>
<dbReference type="PRINTS" id="PR00909">
    <property type="entry name" value="SPERMDNBNDNG"/>
</dbReference>
<name>A0A328FEP8_9BACT</name>
<comment type="subcellular location">
    <subcellularLocation>
        <location evidence="1">Periplasm</location>
    </subcellularLocation>
</comment>
<protein>
    <submittedName>
        <fullName evidence="6">Spermidine/putrescine ABC transporter substrate-binding protein</fullName>
    </submittedName>
</protein>
<evidence type="ECO:0000313" key="5">
    <source>
        <dbReference type="EMBL" id="QBH12456.1"/>
    </source>
</evidence>
<evidence type="ECO:0000256" key="1">
    <source>
        <dbReference type="ARBA" id="ARBA00004418"/>
    </source>
</evidence>
<dbReference type="PANTHER" id="PTHR30222:SF17">
    <property type="entry name" value="SPERMIDINE_PUTRESCINE-BINDING PERIPLASMIC PROTEIN"/>
    <property type="match status" value="1"/>
</dbReference>
<keyword evidence="3" id="KW-0732">Signal</keyword>
<dbReference type="InterPro" id="IPR006059">
    <property type="entry name" value="SBP"/>
</dbReference>
<dbReference type="Proteomes" id="UP000248798">
    <property type="component" value="Unassembled WGS sequence"/>
</dbReference>
<dbReference type="Proteomes" id="UP000293902">
    <property type="component" value="Chromosome"/>
</dbReference>
<evidence type="ECO:0000313" key="8">
    <source>
        <dbReference type="Proteomes" id="UP000293902"/>
    </source>
</evidence>
<keyword evidence="4" id="KW-0574">Periplasm</keyword>
<evidence type="ECO:0000256" key="3">
    <source>
        <dbReference type="ARBA" id="ARBA00022729"/>
    </source>
</evidence>
<dbReference type="EMBL" id="QLNI01000026">
    <property type="protein sequence ID" value="RAM01487.1"/>
    <property type="molecule type" value="Genomic_DNA"/>
</dbReference>
<dbReference type="CDD" id="cd13590">
    <property type="entry name" value="PBP2_PotD_PotF_like"/>
    <property type="match status" value="1"/>
</dbReference>
<dbReference type="AlphaFoldDB" id="A0A328FEP8"/>
<accession>A0A328FEP8</accession>
<gene>
    <name evidence="6" type="ORF">DO021_13450</name>
    <name evidence="5" type="ORF">EYB58_05750</name>
</gene>
<dbReference type="GO" id="GO:0042597">
    <property type="term" value="C:periplasmic space"/>
    <property type="evidence" value="ECO:0007669"/>
    <property type="project" value="UniProtKB-SubCell"/>
</dbReference>
<dbReference type="EMBL" id="CP036313">
    <property type="protein sequence ID" value="QBH12456.1"/>
    <property type="molecule type" value="Genomic_DNA"/>
</dbReference>
<dbReference type="RefSeq" id="WP_111957505.1">
    <property type="nucleotide sequence ID" value="NZ_CP036313.1"/>
</dbReference>
<dbReference type="PANTHER" id="PTHR30222">
    <property type="entry name" value="SPERMIDINE/PUTRESCINE-BINDING PERIPLASMIC PROTEIN"/>
    <property type="match status" value="1"/>
</dbReference>
<dbReference type="InterPro" id="IPR001188">
    <property type="entry name" value="Sperm_putr-bd"/>
</dbReference>